<evidence type="ECO:0000313" key="3">
    <source>
        <dbReference type="RefSeq" id="XP_013773529.1"/>
    </source>
</evidence>
<organism evidence="2 3">
    <name type="scientific">Limulus polyphemus</name>
    <name type="common">Atlantic horseshoe crab</name>
    <dbReference type="NCBI Taxonomy" id="6850"/>
    <lineage>
        <taxon>Eukaryota</taxon>
        <taxon>Metazoa</taxon>
        <taxon>Ecdysozoa</taxon>
        <taxon>Arthropoda</taxon>
        <taxon>Chelicerata</taxon>
        <taxon>Merostomata</taxon>
        <taxon>Xiphosura</taxon>
        <taxon>Limulidae</taxon>
        <taxon>Limulus</taxon>
    </lineage>
</organism>
<feature type="domain" description="DUF4371" evidence="1">
    <location>
        <begin position="22"/>
        <end position="138"/>
    </location>
</feature>
<evidence type="ECO:0000313" key="2">
    <source>
        <dbReference type="Proteomes" id="UP000694941"/>
    </source>
</evidence>
<dbReference type="PANTHER" id="PTHR45749:SF23">
    <property type="entry name" value="ZINC FINGER MYM-TYPE PROTEIN 1-LIKE"/>
    <property type="match status" value="1"/>
</dbReference>
<proteinExistence type="predicted"/>
<dbReference type="RefSeq" id="XP_013773529.1">
    <property type="nucleotide sequence ID" value="XM_013918075.1"/>
</dbReference>
<name>A0ABM1B2L3_LIMPO</name>
<keyword evidence="2" id="KW-1185">Reference proteome</keyword>
<accession>A0ABM1B2L3</accession>
<dbReference type="PANTHER" id="PTHR45749">
    <property type="match status" value="1"/>
</dbReference>
<dbReference type="InterPro" id="IPR025398">
    <property type="entry name" value="DUF4371"/>
</dbReference>
<protein>
    <submittedName>
        <fullName evidence="3">Uncharacterized protein LOC106458557</fullName>
    </submittedName>
</protein>
<gene>
    <name evidence="3" type="primary">LOC106458557</name>
</gene>
<evidence type="ECO:0000259" key="1">
    <source>
        <dbReference type="Pfam" id="PF14291"/>
    </source>
</evidence>
<sequence length="213" mass="24424">MGATELIAEFDPFLHEHLEKCKNEKVNATYLSKTVYEELIEIMGKHVQDDIVNQIDNLNTKYYSIIVDSTPDLTHIDQLVIVIRYCYNGKPCERFLPIENHSSTTLFNKIQQVLCEHKLSLENIRSQSYDNAFNMKGSEKELQAVFKNVNRYTDYVPGAAHSLNFVGEKAVSTVPEVVDYFGILQQLYVFFSGSPQRWGILKTQGNLDFSLKS</sequence>
<reference evidence="3" key="1">
    <citation type="submission" date="2025-08" db="UniProtKB">
        <authorList>
            <consortium name="RefSeq"/>
        </authorList>
    </citation>
    <scope>IDENTIFICATION</scope>
    <source>
        <tissue evidence="3">Muscle</tissue>
    </source>
</reference>
<dbReference type="GeneID" id="106458557"/>
<dbReference type="Pfam" id="PF14291">
    <property type="entry name" value="DUF4371"/>
    <property type="match status" value="1"/>
</dbReference>
<dbReference type="Proteomes" id="UP000694941">
    <property type="component" value="Unplaced"/>
</dbReference>